<sequence length="131" mass="14701">MREYGAPVHFASTNAAITHTWVTHRATGERLHRHNPSVEMEMNSSPANAYNSQRIDGCNDRGQQVEQYGAPGYCASDNISRQHFDFPAGLSLPDMPPTISDTRQQHVSSLRISFNSFRGGREGVKQKEERN</sequence>
<reference evidence="2" key="1">
    <citation type="submission" date="2017-02" db="UniProtKB">
        <authorList>
            <consortium name="WormBaseParasite"/>
        </authorList>
    </citation>
    <scope>IDENTIFICATION</scope>
</reference>
<name>A0A0M3IPP9_ASCLU</name>
<dbReference type="AlphaFoldDB" id="A0A0M3IPP9"/>
<dbReference type="Proteomes" id="UP000036681">
    <property type="component" value="Unplaced"/>
</dbReference>
<organism evidence="1 2">
    <name type="scientific">Ascaris lumbricoides</name>
    <name type="common">Giant roundworm</name>
    <dbReference type="NCBI Taxonomy" id="6252"/>
    <lineage>
        <taxon>Eukaryota</taxon>
        <taxon>Metazoa</taxon>
        <taxon>Ecdysozoa</taxon>
        <taxon>Nematoda</taxon>
        <taxon>Chromadorea</taxon>
        <taxon>Rhabditida</taxon>
        <taxon>Spirurina</taxon>
        <taxon>Ascaridomorpha</taxon>
        <taxon>Ascaridoidea</taxon>
        <taxon>Ascarididae</taxon>
        <taxon>Ascaris</taxon>
    </lineage>
</organism>
<evidence type="ECO:0000313" key="1">
    <source>
        <dbReference type="Proteomes" id="UP000036681"/>
    </source>
</evidence>
<proteinExistence type="predicted"/>
<protein>
    <submittedName>
        <fullName evidence="2">Uncharacterized protein</fullName>
    </submittedName>
</protein>
<accession>A0A0M3IPP9</accession>
<keyword evidence="1" id="KW-1185">Reference proteome</keyword>
<evidence type="ECO:0000313" key="2">
    <source>
        <dbReference type="WBParaSite" id="ALUE_0002072701-mRNA-1"/>
    </source>
</evidence>
<dbReference type="WBParaSite" id="ALUE_0002072701-mRNA-1">
    <property type="protein sequence ID" value="ALUE_0002072701-mRNA-1"/>
    <property type="gene ID" value="ALUE_0002072701"/>
</dbReference>